<protein>
    <submittedName>
        <fullName evidence="4">PaaI family thioesterase</fullName>
    </submittedName>
</protein>
<organism evidence="4 5">
    <name type="scientific">Bradyrhizobium sediminis</name>
    <dbReference type="NCBI Taxonomy" id="2840469"/>
    <lineage>
        <taxon>Bacteria</taxon>
        <taxon>Pseudomonadati</taxon>
        <taxon>Pseudomonadota</taxon>
        <taxon>Alphaproteobacteria</taxon>
        <taxon>Hyphomicrobiales</taxon>
        <taxon>Nitrobacteraceae</taxon>
        <taxon>Bradyrhizobium</taxon>
    </lineage>
</organism>
<evidence type="ECO:0000313" key="4">
    <source>
        <dbReference type="EMBL" id="QWG14543.1"/>
    </source>
</evidence>
<dbReference type="SUPFAM" id="SSF54637">
    <property type="entry name" value="Thioesterase/thiol ester dehydrase-isomerase"/>
    <property type="match status" value="1"/>
</dbReference>
<keyword evidence="2" id="KW-0378">Hydrolase</keyword>
<gene>
    <name evidence="4" type="ORF">KMZ29_07720</name>
</gene>
<dbReference type="Pfam" id="PF03061">
    <property type="entry name" value="4HBT"/>
    <property type="match status" value="1"/>
</dbReference>
<dbReference type="RefSeq" id="WP_215623156.1">
    <property type="nucleotide sequence ID" value="NZ_CP076134.1"/>
</dbReference>
<accession>A0A975NG69</accession>
<feature type="domain" description="Thioesterase" evidence="3">
    <location>
        <begin position="50"/>
        <end position="124"/>
    </location>
</feature>
<dbReference type="Proteomes" id="UP000680839">
    <property type="component" value="Chromosome"/>
</dbReference>
<dbReference type="InterPro" id="IPR006683">
    <property type="entry name" value="Thioestr_dom"/>
</dbReference>
<comment type="similarity">
    <text evidence="1">Belongs to the thioesterase PaaI family.</text>
</comment>
<evidence type="ECO:0000256" key="1">
    <source>
        <dbReference type="ARBA" id="ARBA00008324"/>
    </source>
</evidence>
<reference evidence="4" key="1">
    <citation type="submission" date="2021-06" db="EMBL/GenBank/DDBJ databases">
        <title>Bradyrhizobium sp. S2-20-1 Genome sequencing.</title>
        <authorList>
            <person name="Jin L."/>
        </authorList>
    </citation>
    <scope>NUCLEOTIDE SEQUENCE</scope>
    <source>
        <strain evidence="4">S2-20-1</strain>
    </source>
</reference>
<dbReference type="PANTHER" id="PTHR21660:SF1">
    <property type="entry name" value="ACYL-COENZYME A THIOESTERASE 13"/>
    <property type="match status" value="1"/>
</dbReference>
<dbReference type="GO" id="GO:0047617">
    <property type="term" value="F:fatty acyl-CoA hydrolase activity"/>
    <property type="evidence" value="ECO:0007669"/>
    <property type="project" value="InterPro"/>
</dbReference>
<dbReference type="EMBL" id="CP076134">
    <property type="protein sequence ID" value="QWG14543.1"/>
    <property type="molecule type" value="Genomic_DNA"/>
</dbReference>
<sequence length="147" mass="14980">MDRHPRIRELAEIVTSAPGFTRAIGTRVESAEPGHVVMSLGKNADLLQANGFFHGGVIAGLADHAGGGAVTSAMAPGRFAVTVNLQVSFLAPAKGEELIARARAIQVGNTIGVAQVDVASKADGVETPCAVAIVTLRAVAMPNSAND</sequence>
<dbReference type="AlphaFoldDB" id="A0A975NG69"/>
<evidence type="ECO:0000256" key="2">
    <source>
        <dbReference type="ARBA" id="ARBA00022801"/>
    </source>
</evidence>
<dbReference type="CDD" id="cd03443">
    <property type="entry name" value="PaaI_thioesterase"/>
    <property type="match status" value="1"/>
</dbReference>
<dbReference type="InterPro" id="IPR039298">
    <property type="entry name" value="ACOT13"/>
</dbReference>
<evidence type="ECO:0000259" key="3">
    <source>
        <dbReference type="Pfam" id="PF03061"/>
    </source>
</evidence>
<dbReference type="NCBIfam" id="TIGR00369">
    <property type="entry name" value="unchar_dom_1"/>
    <property type="match status" value="1"/>
</dbReference>
<name>A0A975NG69_9BRAD</name>
<dbReference type="PANTHER" id="PTHR21660">
    <property type="entry name" value="THIOESTERASE SUPERFAMILY MEMBER-RELATED"/>
    <property type="match status" value="1"/>
</dbReference>
<evidence type="ECO:0000313" key="5">
    <source>
        <dbReference type="Proteomes" id="UP000680839"/>
    </source>
</evidence>
<dbReference type="Gene3D" id="3.10.129.10">
    <property type="entry name" value="Hotdog Thioesterase"/>
    <property type="match status" value="1"/>
</dbReference>
<dbReference type="InterPro" id="IPR003736">
    <property type="entry name" value="PAAI_dom"/>
</dbReference>
<proteinExistence type="inferred from homology"/>
<dbReference type="InterPro" id="IPR029069">
    <property type="entry name" value="HotDog_dom_sf"/>
</dbReference>